<name>A0A3E5DMG3_9BACT</name>
<gene>
    <name evidence="1" type="ORF">DWY11_14880</name>
</gene>
<evidence type="ECO:0000313" key="2">
    <source>
        <dbReference type="Proteomes" id="UP000283872"/>
    </source>
</evidence>
<dbReference type="InterPro" id="IPR024453">
    <property type="entry name" value="Peptidase_C92"/>
</dbReference>
<dbReference type="EMBL" id="QRVA01000061">
    <property type="protein sequence ID" value="RGS10800.1"/>
    <property type="molecule type" value="Genomic_DNA"/>
</dbReference>
<dbReference type="SUPFAM" id="SSF54001">
    <property type="entry name" value="Cysteine proteinases"/>
    <property type="match status" value="1"/>
</dbReference>
<dbReference type="Proteomes" id="UP000283872">
    <property type="component" value="Unassembled WGS sequence"/>
</dbReference>
<evidence type="ECO:0000313" key="1">
    <source>
        <dbReference type="EMBL" id="RGS10800.1"/>
    </source>
</evidence>
<dbReference type="Pfam" id="PF05708">
    <property type="entry name" value="Peptidase_C92"/>
    <property type="match status" value="1"/>
</dbReference>
<comment type="caution">
    <text evidence="1">The sequence shown here is derived from an EMBL/GenBank/DDBJ whole genome shotgun (WGS) entry which is preliminary data.</text>
</comment>
<protein>
    <submittedName>
        <fullName evidence="1">Uncharacterized protein</fullName>
    </submittedName>
</protein>
<dbReference type="AlphaFoldDB" id="A0A3E5DMG3"/>
<organism evidence="1 2">
    <name type="scientific">Segatella copri</name>
    <dbReference type="NCBI Taxonomy" id="165179"/>
    <lineage>
        <taxon>Bacteria</taxon>
        <taxon>Pseudomonadati</taxon>
        <taxon>Bacteroidota</taxon>
        <taxon>Bacteroidia</taxon>
        <taxon>Bacteroidales</taxon>
        <taxon>Prevotellaceae</taxon>
        <taxon>Segatella</taxon>
    </lineage>
</organism>
<sequence>MVVPKEEIKFVFNEPVMKPGDILLMNTYESQRRLMPGCQYDHVAIYLGDAFLMEADGTGVVMNHIYSYAFREEIHGCILRLKKSSPRIIEDSLFWIRSRMAMEFGTQQARMVNALKNTDKKDQSNRTFCSRLVAQAYHQGGVDVVKNPDYCSPDDFLSSDCLERIEPSLQSFTEEMSLTVMNSQNERNNSEWNTCLAEMFQEFSIFYGDDIQTMDQFLVSAVHHTDKDNAAIDLLKKQKWMTAPNEQTKAIWPWFNNNEEFFKHFPTTQDVLFFLDNQFLHYDKTYLPIFRENAMNVWIFAKLRKDSRVVLIIAQHMKDILEEAIAVRKRLENLYIDTFSKDEDGFLEFCKKYGHYAQYEYKEGVIDISRTLRALLEYGPANIGDYLNE</sequence>
<reference evidence="1 2" key="1">
    <citation type="submission" date="2018-08" db="EMBL/GenBank/DDBJ databases">
        <title>A genome reference for cultivated species of the human gut microbiota.</title>
        <authorList>
            <person name="Zou Y."/>
            <person name="Xue W."/>
            <person name="Luo G."/>
        </authorList>
    </citation>
    <scope>NUCLEOTIDE SEQUENCE [LARGE SCALE GENOMIC DNA]</scope>
    <source>
        <strain evidence="1 2">AF24-12</strain>
    </source>
</reference>
<dbReference type="Gene3D" id="3.90.1720.10">
    <property type="entry name" value="endopeptidase domain like (from Nostoc punctiforme)"/>
    <property type="match status" value="1"/>
</dbReference>
<dbReference type="RefSeq" id="WP_117588016.1">
    <property type="nucleotide sequence ID" value="NZ_QRVA01000061.1"/>
</dbReference>
<dbReference type="InterPro" id="IPR038765">
    <property type="entry name" value="Papain-like_cys_pep_sf"/>
</dbReference>
<proteinExistence type="predicted"/>
<accession>A0A3E5DMG3</accession>